<evidence type="ECO:0000313" key="2">
    <source>
        <dbReference type="Proteomes" id="UP000238479"/>
    </source>
</evidence>
<organism evidence="1 2">
    <name type="scientific">Rosa chinensis</name>
    <name type="common">China rose</name>
    <dbReference type="NCBI Taxonomy" id="74649"/>
    <lineage>
        <taxon>Eukaryota</taxon>
        <taxon>Viridiplantae</taxon>
        <taxon>Streptophyta</taxon>
        <taxon>Embryophyta</taxon>
        <taxon>Tracheophyta</taxon>
        <taxon>Spermatophyta</taxon>
        <taxon>Magnoliopsida</taxon>
        <taxon>eudicotyledons</taxon>
        <taxon>Gunneridae</taxon>
        <taxon>Pentapetalae</taxon>
        <taxon>rosids</taxon>
        <taxon>fabids</taxon>
        <taxon>Rosales</taxon>
        <taxon>Rosaceae</taxon>
        <taxon>Rosoideae</taxon>
        <taxon>Rosoideae incertae sedis</taxon>
        <taxon>Rosa</taxon>
    </lineage>
</organism>
<reference evidence="1 2" key="1">
    <citation type="journal article" date="2018" name="Nat. Genet.">
        <title>The Rosa genome provides new insights in the design of modern roses.</title>
        <authorList>
            <person name="Bendahmane M."/>
        </authorList>
    </citation>
    <scope>NUCLEOTIDE SEQUENCE [LARGE SCALE GENOMIC DNA]</scope>
    <source>
        <strain evidence="2">cv. Old Blush</strain>
    </source>
</reference>
<evidence type="ECO:0000313" key="1">
    <source>
        <dbReference type="EMBL" id="PRQ50237.1"/>
    </source>
</evidence>
<dbReference type="GO" id="GO:0005762">
    <property type="term" value="C:mitochondrial large ribosomal subunit"/>
    <property type="evidence" value="ECO:0007669"/>
    <property type="project" value="TreeGrafter"/>
</dbReference>
<dbReference type="GO" id="GO:0003735">
    <property type="term" value="F:structural constituent of ribosome"/>
    <property type="evidence" value="ECO:0007669"/>
    <property type="project" value="InterPro"/>
</dbReference>
<proteinExistence type="predicted"/>
<dbReference type="GO" id="GO:0032543">
    <property type="term" value="P:mitochondrial translation"/>
    <property type="evidence" value="ECO:0007669"/>
    <property type="project" value="TreeGrafter"/>
</dbReference>
<keyword evidence="2" id="KW-1185">Reference proteome</keyword>
<comment type="caution">
    <text evidence="1">The sequence shown here is derived from an EMBL/GenBank/DDBJ whole genome shotgun (WGS) entry which is preliminary data.</text>
</comment>
<protein>
    <submittedName>
        <fullName evidence="1">Uncharacterized protein</fullName>
    </submittedName>
</protein>
<accession>A0A2P6RUY1</accession>
<dbReference type="STRING" id="74649.A0A2P6RUY1"/>
<sequence>MMMVSRYFRRTLFATAKSEPSGAASMAKMTAHNPLEEFFEAGRKPDKEKPVVYGLSWKTSKTASKVLG</sequence>
<dbReference type="AlphaFoldDB" id="A0A2P6RUY1"/>
<dbReference type="PANTHER" id="PTHR21183:SF18">
    <property type="entry name" value="LARGE RIBOSOMAL SUBUNIT PROTEIN UL29M"/>
    <property type="match status" value="1"/>
</dbReference>
<gene>
    <name evidence="1" type="ORF">RchiOBHm_Chr2g0130991</name>
</gene>
<dbReference type="Proteomes" id="UP000238479">
    <property type="component" value="Chromosome 2"/>
</dbReference>
<dbReference type="PANTHER" id="PTHR21183">
    <property type="entry name" value="RIBOSOMAL PROTEIN L47, MITOCHONDRIAL-RELATED"/>
    <property type="match status" value="1"/>
</dbReference>
<dbReference type="Gramene" id="PRQ50237">
    <property type="protein sequence ID" value="PRQ50237"/>
    <property type="gene ID" value="RchiOBHm_Chr2g0130991"/>
</dbReference>
<dbReference type="EMBL" id="PDCK01000040">
    <property type="protein sequence ID" value="PRQ50237.1"/>
    <property type="molecule type" value="Genomic_DNA"/>
</dbReference>
<name>A0A2P6RUY1_ROSCH</name>
<dbReference type="InterPro" id="IPR010729">
    <property type="entry name" value="Ribosomal_uL29_mit"/>
</dbReference>